<dbReference type="Proteomes" id="UP000257045">
    <property type="component" value="Unassembled WGS sequence"/>
</dbReference>
<organism evidence="1 2">
    <name type="scientific">Helicobacter brantae</name>
    <dbReference type="NCBI Taxonomy" id="375927"/>
    <lineage>
        <taxon>Bacteria</taxon>
        <taxon>Pseudomonadati</taxon>
        <taxon>Campylobacterota</taxon>
        <taxon>Epsilonproteobacteria</taxon>
        <taxon>Campylobacterales</taxon>
        <taxon>Helicobacteraceae</taxon>
        <taxon>Helicobacter</taxon>
    </lineage>
</organism>
<name>A0A3D8J0P6_9HELI</name>
<evidence type="ECO:0008006" key="3">
    <source>
        <dbReference type="Google" id="ProtNLM"/>
    </source>
</evidence>
<accession>A0A3D8J0P6</accession>
<keyword evidence="2" id="KW-1185">Reference proteome</keyword>
<dbReference type="RefSeq" id="WP_115569258.1">
    <property type="nucleotide sequence ID" value="NZ_NXLV01000004.1"/>
</dbReference>
<dbReference type="EMBL" id="NXLV01000004">
    <property type="protein sequence ID" value="RDU71112.1"/>
    <property type="molecule type" value="Genomic_DNA"/>
</dbReference>
<dbReference type="AlphaFoldDB" id="A0A3D8J0P6"/>
<comment type="caution">
    <text evidence="1">The sequence shown here is derived from an EMBL/GenBank/DDBJ whole genome shotgun (WGS) entry which is preliminary data.</text>
</comment>
<protein>
    <recommendedName>
        <fullName evidence="3">CAAX protease</fullName>
    </recommendedName>
</protein>
<gene>
    <name evidence="1" type="ORF">CQA58_03090</name>
</gene>
<proteinExistence type="predicted"/>
<dbReference type="OrthoDB" id="5355820at2"/>
<evidence type="ECO:0000313" key="1">
    <source>
        <dbReference type="EMBL" id="RDU71112.1"/>
    </source>
</evidence>
<reference evidence="1 2" key="1">
    <citation type="submission" date="2018-04" db="EMBL/GenBank/DDBJ databases">
        <title>Novel Campyloabacter and Helicobacter Species and Strains.</title>
        <authorList>
            <person name="Mannion A.J."/>
            <person name="Shen Z."/>
            <person name="Fox J.G."/>
        </authorList>
    </citation>
    <scope>NUCLEOTIDE SEQUENCE [LARGE SCALE GENOMIC DNA]</scope>
    <source>
        <strain evidence="1 2">MIT 04-9366</strain>
    </source>
</reference>
<evidence type="ECO:0000313" key="2">
    <source>
        <dbReference type="Proteomes" id="UP000257045"/>
    </source>
</evidence>
<sequence>MDFCLRKLVGEKWIKSERSLRHIEQKGHIPLLELDSNQILSTLMLGEIIKLIGEYEIEGYMFELQVMDFKKYHWSNRNFFFLDGNKFSFSNISKNTIVLNNLRSIRNRAFHWENLLKTREVNGKVYPRITTSYPQNQNKNNQTKIGIAPEMILEFLNDLIENIDNEEMRKYLYKG</sequence>